<accession>A0AA40ER22</accession>
<keyword evidence="1" id="KW-1133">Transmembrane helix</keyword>
<keyword evidence="3" id="KW-1185">Reference proteome</keyword>
<dbReference type="EMBL" id="JAUKUD010000005">
    <property type="protein sequence ID" value="KAK0743931.1"/>
    <property type="molecule type" value="Genomic_DNA"/>
</dbReference>
<dbReference type="Proteomes" id="UP001172155">
    <property type="component" value="Unassembled WGS sequence"/>
</dbReference>
<keyword evidence="1" id="KW-0812">Transmembrane</keyword>
<keyword evidence="1" id="KW-0472">Membrane</keyword>
<protein>
    <submittedName>
        <fullName evidence="2">Uncharacterized protein</fullName>
    </submittedName>
</protein>
<evidence type="ECO:0000313" key="3">
    <source>
        <dbReference type="Proteomes" id="UP001172155"/>
    </source>
</evidence>
<comment type="caution">
    <text evidence="2">The sequence shown here is derived from an EMBL/GenBank/DDBJ whole genome shotgun (WGS) entry which is preliminary data.</text>
</comment>
<dbReference type="AlphaFoldDB" id="A0AA40ER22"/>
<proteinExistence type="predicted"/>
<name>A0AA40ER22_9PEZI</name>
<organism evidence="2 3">
    <name type="scientific">Schizothecium vesticola</name>
    <dbReference type="NCBI Taxonomy" id="314040"/>
    <lineage>
        <taxon>Eukaryota</taxon>
        <taxon>Fungi</taxon>
        <taxon>Dikarya</taxon>
        <taxon>Ascomycota</taxon>
        <taxon>Pezizomycotina</taxon>
        <taxon>Sordariomycetes</taxon>
        <taxon>Sordariomycetidae</taxon>
        <taxon>Sordariales</taxon>
        <taxon>Schizotheciaceae</taxon>
        <taxon>Schizothecium</taxon>
    </lineage>
</organism>
<evidence type="ECO:0000256" key="1">
    <source>
        <dbReference type="SAM" id="Phobius"/>
    </source>
</evidence>
<sequence>MRVVSVYSCVSSTPLCAQGVLPMLRGWLISLPLQPASRTDRQHICEMSEMSKHHCRQVFHDIRHMAHLTIEQGEERGGIGDGSCTIQQRYRPTVPRSSPFPSTVPGEQIRGSAAPPRFIQPRVGRSWGVGIFTLGAHPLPPFSWFVESELVRFLMVCVLGGVLLQLECHLMEGTSRRRRRRCRMPNSLLAAGCWRLAAGWRGSLALRCGGVASGQSTSGCSAADVCVGGLVVVVVVVVWWCWFVCRW</sequence>
<reference evidence="2" key="1">
    <citation type="submission" date="2023-06" db="EMBL/GenBank/DDBJ databases">
        <title>Genome-scale phylogeny and comparative genomics of the fungal order Sordariales.</title>
        <authorList>
            <consortium name="Lawrence Berkeley National Laboratory"/>
            <person name="Hensen N."/>
            <person name="Bonometti L."/>
            <person name="Westerberg I."/>
            <person name="Brannstrom I.O."/>
            <person name="Guillou S."/>
            <person name="Cros-Aarteil S."/>
            <person name="Calhoun S."/>
            <person name="Haridas S."/>
            <person name="Kuo A."/>
            <person name="Mondo S."/>
            <person name="Pangilinan J."/>
            <person name="Riley R."/>
            <person name="LaButti K."/>
            <person name="Andreopoulos B."/>
            <person name="Lipzen A."/>
            <person name="Chen C."/>
            <person name="Yanf M."/>
            <person name="Daum C."/>
            <person name="Ng V."/>
            <person name="Clum A."/>
            <person name="Steindorff A."/>
            <person name="Ohm R."/>
            <person name="Martin F."/>
            <person name="Silar P."/>
            <person name="Natvig D."/>
            <person name="Lalanne C."/>
            <person name="Gautier V."/>
            <person name="Ament-velasquez S.L."/>
            <person name="Kruys A."/>
            <person name="Hutchinson M.I."/>
            <person name="Powell A.J."/>
            <person name="Barry K."/>
            <person name="Miller A.N."/>
            <person name="Grigoriev I.V."/>
            <person name="Debuchy R."/>
            <person name="Gladieux P."/>
            <person name="Thoren M.H."/>
            <person name="Johannesson H."/>
        </authorList>
    </citation>
    <scope>NUCLEOTIDE SEQUENCE</scope>
    <source>
        <strain evidence="2">SMH3187-1</strain>
    </source>
</reference>
<feature type="transmembrane region" description="Helical" evidence="1">
    <location>
        <begin position="227"/>
        <end position="245"/>
    </location>
</feature>
<gene>
    <name evidence="2" type="ORF">B0T18DRAFT_193309</name>
</gene>
<evidence type="ECO:0000313" key="2">
    <source>
        <dbReference type="EMBL" id="KAK0743931.1"/>
    </source>
</evidence>
<feature type="transmembrane region" description="Helical" evidence="1">
    <location>
        <begin position="187"/>
        <end position="207"/>
    </location>
</feature>